<proteinExistence type="predicted"/>
<feature type="transmembrane region" description="Helical" evidence="1">
    <location>
        <begin position="356"/>
        <end position="374"/>
    </location>
</feature>
<keyword evidence="1" id="KW-0812">Transmembrane</keyword>
<feature type="transmembrane region" description="Helical" evidence="1">
    <location>
        <begin position="225"/>
        <end position="246"/>
    </location>
</feature>
<keyword evidence="3" id="KW-1185">Reference proteome</keyword>
<feature type="transmembrane region" description="Helical" evidence="1">
    <location>
        <begin position="68"/>
        <end position="88"/>
    </location>
</feature>
<comment type="caution">
    <text evidence="2">The sequence shown here is derived from an EMBL/GenBank/DDBJ whole genome shotgun (WGS) entry which is preliminary data.</text>
</comment>
<feature type="transmembrane region" description="Helical" evidence="1">
    <location>
        <begin position="129"/>
        <end position="149"/>
    </location>
</feature>
<feature type="transmembrane region" description="Helical" evidence="1">
    <location>
        <begin position="94"/>
        <end position="117"/>
    </location>
</feature>
<accession>A0ABD6B558</accession>
<dbReference type="RefSeq" id="WP_379818219.1">
    <property type="nucleotide sequence ID" value="NZ_JBHUDH010000043.1"/>
</dbReference>
<evidence type="ECO:0000256" key="1">
    <source>
        <dbReference type="SAM" id="Phobius"/>
    </source>
</evidence>
<dbReference type="Proteomes" id="UP001597111">
    <property type="component" value="Unassembled WGS sequence"/>
</dbReference>
<dbReference type="AlphaFoldDB" id="A0ABD6B558"/>
<feature type="transmembrane region" description="Helical" evidence="1">
    <location>
        <begin position="331"/>
        <end position="350"/>
    </location>
</feature>
<protein>
    <submittedName>
        <fullName evidence="2">Uncharacterized protein</fullName>
    </submittedName>
</protein>
<feature type="transmembrane region" description="Helical" evidence="1">
    <location>
        <begin position="35"/>
        <end position="56"/>
    </location>
</feature>
<gene>
    <name evidence="2" type="ORF">ACFR9S_05285</name>
</gene>
<evidence type="ECO:0000313" key="2">
    <source>
        <dbReference type="EMBL" id="MFD1525720.1"/>
    </source>
</evidence>
<reference evidence="2 3" key="1">
    <citation type="journal article" date="2019" name="Int. J. Syst. Evol. Microbiol.">
        <title>The Global Catalogue of Microorganisms (GCM) 10K type strain sequencing project: providing services to taxonomists for standard genome sequencing and annotation.</title>
        <authorList>
            <consortium name="The Broad Institute Genomics Platform"/>
            <consortium name="The Broad Institute Genome Sequencing Center for Infectious Disease"/>
            <person name="Wu L."/>
            <person name="Ma J."/>
        </authorList>
    </citation>
    <scope>NUCLEOTIDE SEQUENCE [LARGE SCALE GENOMIC DNA]</scope>
    <source>
        <strain evidence="2 3">CGMCC 1.12285</strain>
    </source>
</reference>
<organism evidence="2 3">
    <name type="scientific">Halolamina salina</name>
    <dbReference type="NCBI Taxonomy" id="1220023"/>
    <lineage>
        <taxon>Archaea</taxon>
        <taxon>Methanobacteriati</taxon>
        <taxon>Methanobacteriota</taxon>
        <taxon>Stenosarchaea group</taxon>
        <taxon>Halobacteria</taxon>
        <taxon>Halobacteriales</taxon>
        <taxon>Haloferacaceae</taxon>
    </lineage>
</organism>
<keyword evidence="1" id="KW-0472">Membrane</keyword>
<dbReference type="EMBL" id="JBHUDH010000043">
    <property type="protein sequence ID" value="MFD1525720.1"/>
    <property type="molecule type" value="Genomic_DNA"/>
</dbReference>
<sequence>MGEFEDHYAAGSRRFPVASLWLVVPVYVGTNDPTLVVLTLVLGSLIVRAGAVVPDIDSHDSIPRRKLGRLLTVWVLLVFFLASVDLVVPGPLLAGVLSALPVGFTPSALFVLLLLWTGLASRHRSMTHSIVWGAALSVAFGATGFFSIYRGGVAAAATVGTALAAYCFVGFYSHLDIDDEEDQVVPSPDEREFDGYEQYVRDWTAQYRWLSVPALVAGLVVTESGLLLLAGLALVYCGLLAGLTLPNIDRKRSEPRRVFDLVGIGVLTGLLLQQLLATRARLLAEGAERALALPSGTVPAFYLFLLVLWLGREGNLLRRLGLGRVTHTLHWPAAVCASFVLLIVAGTSGLPRDTTVFLAAVGTGSMLYGFYHHLREDEIIAAPEHGVD</sequence>
<evidence type="ECO:0000313" key="3">
    <source>
        <dbReference type="Proteomes" id="UP001597111"/>
    </source>
</evidence>
<keyword evidence="1" id="KW-1133">Transmembrane helix</keyword>
<feature type="transmembrane region" description="Helical" evidence="1">
    <location>
        <begin position="289"/>
        <end position="310"/>
    </location>
</feature>
<feature type="transmembrane region" description="Helical" evidence="1">
    <location>
        <begin position="258"/>
        <end position="277"/>
    </location>
</feature>
<name>A0ABD6B558_9EURY</name>